<proteinExistence type="predicted"/>
<protein>
    <submittedName>
        <fullName evidence="1">Uncharacterized protein</fullName>
    </submittedName>
</protein>
<gene>
    <name evidence="1" type="ORF">SS1G_06913</name>
</gene>
<organism evidence="1 2">
    <name type="scientific">Sclerotinia sclerotiorum (strain ATCC 18683 / 1980 / Ss-1)</name>
    <name type="common">White mold</name>
    <name type="synonym">Whetzelinia sclerotiorum</name>
    <dbReference type="NCBI Taxonomy" id="665079"/>
    <lineage>
        <taxon>Eukaryota</taxon>
        <taxon>Fungi</taxon>
        <taxon>Dikarya</taxon>
        <taxon>Ascomycota</taxon>
        <taxon>Pezizomycotina</taxon>
        <taxon>Leotiomycetes</taxon>
        <taxon>Helotiales</taxon>
        <taxon>Sclerotiniaceae</taxon>
        <taxon>Sclerotinia</taxon>
    </lineage>
</organism>
<dbReference type="RefSeq" id="XP_001592672.1">
    <property type="nucleotide sequence ID" value="XM_001592622.1"/>
</dbReference>
<evidence type="ECO:0000313" key="1">
    <source>
        <dbReference type="EMBL" id="EDO04430.1"/>
    </source>
</evidence>
<dbReference type="GeneID" id="5488590"/>
<dbReference type="InParanoid" id="A7ENL4"/>
<sequence length="68" mass="7882">MPFLRFVYFDFKHEGIFIDPPVSGSVRVGKKHVTTYNKGIYILPILPVSLPVHTKDKYQIYTVLEAWA</sequence>
<dbReference type="Proteomes" id="UP000001312">
    <property type="component" value="Unassembled WGS sequence"/>
</dbReference>
<dbReference type="KEGG" id="ssl:SS1G_06913"/>
<dbReference type="EMBL" id="CH476628">
    <property type="protein sequence ID" value="EDO04430.1"/>
    <property type="molecule type" value="Genomic_DNA"/>
</dbReference>
<dbReference type="AlphaFoldDB" id="A7ENL4"/>
<name>A7ENL4_SCLS1</name>
<keyword evidence="2" id="KW-1185">Reference proteome</keyword>
<evidence type="ECO:0000313" key="2">
    <source>
        <dbReference type="Proteomes" id="UP000001312"/>
    </source>
</evidence>
<reference evidence="2" key="1">
    <citation type="journal article" date="2011" name="PLoS Genet.">
        <title>Genomic analysis of the necrotrophic fungal pathogens Sclerotinia sclerotiorum and Botrytis cinerea.</title>
        <authorList>
            <person name="Amselem J."/>
            <person name="Cuomo C.A."/>
            <person name="van Kan J.A."/>
            <person name="Viaud M."/>
            <person name="Benito E.P."/>
            <person name="Couloux A."/>
            <person name="Coutinho P.M."/>
            <person name="de Vries R.P."/>
            <person name="Dyer P.S."/>
            <person name="Fillinger S."/>
            <person name="Fournier E."/>
            <person name="Gout L."/>
            <person name="Hahn M."/>
            <person name="Kohn L."/>
            <person name="Lapalu N."/>
            <person name="Plummer K.M."/>
            <person name="Pradier J.M."/>
            <person name="Quevillon E."/>
            <person name="Sharon A."/>
            <person name="Simon A."/>
            <person name="ten Have A."/>
            <person name="Tudzynski B."/>
            <person name="Tudzynski P."/>
            <person name="Wincker P."/>
            <person name="Andrew M."/>
            <person name="Anthouard V."/>
            <person name="Beever R.E."/>
            <person name="Beffa R."/>
            <person name="Benoit I."/>
            <person name="Bouzid O."/>
            <person name="Brault B."/>
            <person name="Chen Z."/>
            <person name="Choquer M."/>
            <person name="Collemare J."/>
            <person name="Cotton P."/>
            <person name="Danchin E.G."/>
            <person name="Da Silva C."/>
            <person name="Gautier A."/>
            <person name="Giraud C."/>
            <person name="Giraud T."/>
            <person name="Gonzalez C."/>
            <person name="Grossetete S."/>
            <person name="Guldener U."/>
            <person name="Henrissat B."/>
            <person name="Howlett B.J."/>
            <person name="Kodira C."/>
            <person name="Kretschmer M."/>
            <person name="Lappartient A."/>
            <person name="Leroch M."/>
            <person name="Levis C."/>
            <person name="Mauceli E."/>
            <person name="Neuveglise C."/>
            <person name="Oeser B."/>
            <person name="Pearson M."/>
            <person name="Poulain J."/>
            <person name="Poussereau N."/>
            <person name="Quesneville H."/>
            <person name="Rascle C."/>
            <person name="Schumacher J."/>
            <person name="Segurens B."/>
            <person name="Sexton A."/>
            <person name="Silva E."/>
            <person name="Sirven C."/>
            <person name="Soanes D.M."/>
            <person name="Talbot N.J."/>
            <person name="Templeton M."/>
            <person name="Yandava C."/>
            <person name="Yarden O."/>
            <person name="Zeng Q."/>
            <person name="Rollins J.A."/>
            <person name="Lebrun M.H."/>
            <person name="Dickman M."/>
        </authorList>
    </citation>
    <scope>NUCLEOTIDE SEQUENCE [LARGE SCALE GENOMIC DNA]</scope>
    <source>
        <strain evidence="2">ATCC 18683 / 1980 / Ss-1</strain>
    </source>
</reference>
<accession>A7ENL4</accession>